<dbReference type="RefSeq" id="WP_166693390.1">
    <property type="nucleotide sequence ID" value="NZ_WAEL01000008.1"/>
</dbReference>
<protein>
    <submittedName>
        <fullName evidence="2">Uncharacterized protein</fullName>
    </submittedName>
</protein>
<organism evidence="2 3">
    <name type="scientific">Fibrivirga algicola</name>
    <dbReference type="NCBI Taxonomy" id="2950420"/>
    <lineage>
        <taxon>Bacteria</taxon>
        <taxon>Pseudomonadati</taxon>
        <taxon>Bacteroidota</taxon>
        <taxon>Cytophagia</taxon>
        <taxon>Cytophagales</taxon>
        <taxon>Spirosomataceae</taxon>
        <taxon>Fibrivirga</taxon>
    </lineage>
</organism>
<gene>
    <name evidence="2" type="ORF">F7231_20710</name>
</gene>
<proteinExistence type="predicted"/>
<keyword evidence="3" id="KW-1185">Reference proteome</keyword>
<feature type="transmembrane region" description="Helical" evidence="1">
    <location>
        <begin position="50"/>
        <end position="73"/>
    </location>
</feature>
<dbReference type="Proteomes" id="UP000606008">
    <property type="component" value="Unassembled WGS sequence"/>
</dbReference>
<evidence type="ECO:0000313" key="2">
    <source>
        <dbReference type="EMBL" id="NID12605.1"/>
    </source>
</evidence>
<dbReference type="EMBL" id="WAEL01000008">
    <property type="protein sequence ID" value="NID12605.1"/>
    <property type="molecule type" value="Genomic_DNA"/>
</dbReference>
<keyword evidence="1" id="KW-0472">Membrane</keyword>
<keyword evidence="1" id="KW-0812">Transmembrane</keyword>
<reference evidence="2" key="1">
    <citation type="submission" date="2024-05" db="EMBL/GenBank/DDBJ databases">
        <authorList>
            <person name="Jung D.-H."/>
        </authorList>
    </citation>
    <scope>NUCLEOTIDE SEQUENCE</scope>
    <source>
        <strain evidence="2">JA-25</strain>
    </source>
</reference>
<evidence type="ECO:0000256" key="1">
    <source>
        <dbReference type="SAM" id="Phobius"/>
    </source>
</evidence>
<accession>A0ABX0QJK2</accession>
<name>A0ABX0QJK2_9BACT</name>
<keyword evidence="1" id="KW-1133">Transmembrane helix</keyword>
<sequence length="106" mass="11904">MKNSNVSFYLGLVLSALVLLNLGLWIYAATRVGLSFEQARQTYLGYFPDFLQHPTLLTLLNVALCSLSLFLLIRMGESLSRLANLIRIPTVVINTILIAWNVFSLM</sequence>
<comment type="caution">
    <text evidence="2">The sequence shown here is derived from an EMBL/GenBank/DDBJ whole genome shotgun (WGS) entry which is preliminary data.</text>
</comment>
<feature type="transmembrane region" description="Helical" evidence="1">
    <location>
        <begin position="85"/>
        <end position="103"/>
    </location>
</feature>
<feature type="transmembrane region" description="Helical" evidence="1">
    <location>
        <begin position="7"/>
        <end position="30"/>
    </location>
</feature>
<evidence type="ECO:0000313" key="3">
    <source>
        <dbReference type="Proteomes" id="UP000606008"/>
    </source>
</evidence>